<dbReference type="GO" id="GO:0000287">
    <property type="term" value="F:magnesium ion binding"/>
    <property type="evidence" value="ECO:0007669"/>
    <property type="project" value="UniProtKB-UniRule"/>
</dbReference>
<sequence length="274" mass="30947">MQNEHTYYSVRMRAAKGDSHKNGGKHISGGEMIATFNELESSIAELVEKGLTHSRGKPDFMNIQFERIEESVEHVAPLAVHTNPVPSMSDGQATARSLLKDAGVHPNVINMSYQVLSQISELRGAVLIDVHTGQRLDDPTKNGVRVSRMDWPWNNFESWAKTYHLPQNNRMKEALVLATKVVHHPATTAELCWSDDPDYITGYVANKNLGYQRITQLKEIGDEKGCRIFYVDQTKLKNLDAYINYLTTQPVFIQWERDEVISDESRSNASTTAN</sequence>
<dbReference type="RefSeq" id="WP_368504389.1">
    <property type="nucleotide sequence ID" value="NZ_CP162551.1"/>
</dbReference>
<keyword evidence="7 11" id="KW-0093">Biotin biosynthesis</keyword>
<keyword evidence="9 11" id="KW-0460">Magnesium</keyword>
<comment type="similarity">
    <text evidence="11">Belongs to the BioW family.</text>
</comment>
<evidence type="ECO:0000256" key="1">
    <source>
        <dbReference type="ARBA" id="ARBA00001946"/>
    </source>
</evidence>
<dbReference type="NCBIfam" id="TIGR01204">
    <property type="entry name" value="bioW"/>
    <property type="match status" value="1"/>
</dbReference>
<dbReference type="GO" id="GO:0042410">
    <property type="term" value="F:6-carboxyhexanoate-CoA ligase activity"/>
    <property type="evidence" value="ECO:0007669"/>
    <property type="project" value="UniProtKB-UniRule"/>
</dbReference>
<dbReference type="GO" id="GO:0005524">
    <property type="term" value="F:ATP binding"/>
    <property type="evidence" value="ECO:0007669"/>
    <property type="project" value="UniProtKB-KW"/>
</dbReference>
<evidence type="ECO:0000256" key="10">
    <source>
        <dbReference type="ARBA" id="ARBA00049553"/>
    </source>
</evidence>
<evidence type="ECO:0000256" key="4">
    <source>
        <dbReference type="ARBA" id="ARBA00012984"/>
    </source>
</evidence>
<dbReference type="NCBIfam" id="NF002360">
    <property type="entry name" value="PRK01322.1"/>
    <property type="match status" value="1"/>
</dbReference>
<evidence type="ECO:0000256" key="2">
    <source>
        <dbReference type="ARBA" id="ARBA00005075"/>
    </source>
</evidence>
<comment type="pathway">
    <text evidence="2 11">Metabolic intermediate metabolism; pimeloyl-CoA biosynthesis; pimeloyl-CoA from pimelate: step 1/1.</text>
</comment>
<protein>
    <recommendedName>
        <fullName evidence="4 11">6-carboxyhexanoate--CoA ligase</fullName>
        <ecNumber evidence="4 11">6.2.1.14</ecNumber>
    </recommendedName>
    <alternativeName>
        <fullName evidence="11">Pimeloyl-CoA synthase</fullName>
    </alternativeName>
</protein>
<comment type="function">
    <text evidence="11">Catalyzes the transformation of pimelate into pimeloyl-CoA with concomitant hydrolysis of ATP to AMP.</text>
</comment>
<organism evidence="12">
    <name type="scientific">Alkalihalophilus sp. As8PL</name>
    <dbReference type="NCBI Taxonomy" id="3237103"/>
    <lineage>
        <taxon>Bacteria</taxon>
        <taxon>Bacillati</taxon>
        <taxon>Bacillota</taxon>
        <taxon>Bacilli</taxon>
        <taxon>Bacillales</taxon>
        <taxon>Bacillaceae</taxon>
        <taxon>Alkalihalophilus</taxon>
    </lineage>
</organism>
<gene>
    <name evidence="11" type="primary">bioW</name>
    <name evidence="12" type="ORF">AB3N04_01485</name>
</gene>
<reference evidence="12" key="1">
    <citation type="submission" date="2024-07" db="EMBL/GenBank/DDBJ databases">
        <title>Identification and characteristics of an arsenic-resistant bacterial isolate, which belongs to a novel species.</title>
        <authorList>
            <person name="Juszczyk A."/>
            <person name="Kowalczyk A."/>
            <person name="Was K."/>
            <person name="Kosowicz W."/>
            <person name="Budzyn A."/>
            <person name="Latowski D."/>
        </authorList>
    </citation>
    <scope>NUCLEOTIDE SEQUENCE</scope>
    <source>
        <strain evidence="12">As8PL</strain>
    </source>
</reference>
<evidence type="ECO:0000256" key="8">
    <source>
        <dbReference type="ARBA" id="ARBA00022840"/>
    </source>
</evidence>
<evidence type="ECO:0000313" key="12">
    <source>
        <dbReference type="EMBL" id="XDI37008.1"/>
    </source>
</evidence>
<evidence type="ECO:0000256" key="7">
    <source>
        <dbReference type="ARBA" id="ARBA00022756"/>
    </source>
</evidence>
<dbReference type="HAMAP" id="MF_00668">
    <property type="entry name" value="BioW"/>
    <property type="match status" value="1"/>
</dbReference>
<evidence type="ECO:0000256" key="11">
    <source>
        <dbReference type="HAMAP-Rule" id="MF_00668"/>
    </source>
</evidence>
<evidence type="ECO:0000256" key="6">
    <source>
        <dbReference type="ARBA" id="ARBA00022741"/>
    </source>
</evidence>
<proteinExistence type="inferred from homology"/>
<evidence type="ECO:0000256" key="5">
    <source>
        <dbReference type="ARBA" id="ARBA00022598"/>
    </source>
</evidence>
<evidence type="ECO:0000256" key="9">
    <source>
        <dbReference type="ARBA" id="ARBA00022842"/>
    </source>
</evidence>
<evidence type="ECO:0000256" key="3">
    <source>
        <dbReference type="ARBA" id="ARBA00011738"/>
    </source>
</evidence>
<dbReference type="Pfam" id="PF03744">
    <property type="entry name" value="BioW"/>
    <property type="match status" value="1"/>
</dbReference>
<dbReference type="GO" id="GO:0009102">
    <property type="term" value="P:biotin biosynthetic process"/>
    <property type="evidence" value="ECO:0007669"/>
    <property type="project" value="UniProtKB-UniRule"/>
</dbReference>
<keyword evidence="6 11" id="KW-0547">Nucleotide-binding</keyword>
<comment type="catalytic activity">
    <reaction evidence="10 11">
        <text>heptanedioate + ATP + CoA = 6-carboxyhexanoyl-CoA + AMP + diphosphate</text>
        <dbReference type="Rhea" id="RHEA:14781"/>
        <dbReference type="ChEBI" id="CHEBI:30616"/>
        <dbReference type="ChEBI" id="CHEBI:33019"/>
        <dbReference type="ChEBI" id="CHEBI:36165"/>
        <dbReference type="ChEBI" id="CHEBI:57287"/>
        <dbReference type="ChEBI" id="CHEBI:57360"/>
        <dbReference type="ChEBI" id="CHEBI:456215"/>
        <dbReference type="EC" id="6.2.1.14"/>
    </reaction>
</comment>
<dbReference type="EMBL" id="CP162551">
    <property type="protein sequence ID" value="XDI37008.1"/>
    <property type="molecule type" value="Genomic_DNA"/>
</dbReference>
<dbReference type="InterPro" id="IPR005499">
    <property type="entry name" value="BioW"/>
</dbReference>
<dbReference type="EC" id="6.2.1.14" evidence="4 11"/>
<keyword evidence="5 11" id="KW-0436">Ligase</keyword>
<name>A0AB39BT72_9BACI</name>
<dbReference type="AlphaFoldDB" id="A0AB39BT72"/>
<comment type="subunit">
    <text evidence="3 11">Homodimer.</text>
</comment>
<keyword evidence="8 11" id="KW-0067">ATP-binding</keyword>
<accession>A0AB39BT72</accession>
<comment type="cofactor">
    <cofactor evidence="1 11">
        <name>Mg(2+)</name>
        <dbReference type="ChEBI" id="CHEBI:18420"/>
    </cofactor>
</comment>